<gene>
    <name evidence="2 3" type="primary">LOC112682399</name>
</gene>
<keyword evidence="1" id="KW-1185">Reference proteome</keyword>
<evidence type="ECO:0000313" key="3">
    <source>
        <dbReference type="RefSeq" id="XP_025408774.1"/>
    </source>
</evidence>
<dbReference type="OrthoDB" id="6626490at2759"/>
<dbReference type="AlphaFoldDB" id="A0A8B8FDE4"/>
<protein>
    <submittedName>
        <fullName evidence="2 3">Uncharacterized protein LOC112682399</fullName>
    </submittedName>
</protein>
<dbReference type="RefSeq" id="XP_025408774.1">
    <property type="nucleotide sequence ID" value="XM_025552989.1"/>
</dbReference>
<evidence type="ECO:0000313" key="1">
    <source>
        <dbReference type="Proteomes" id="UP000694846"/>
    </source>
</evidence>
<evidence type="ECO:0000313" key="2">
    <source>
        <dbReference type="RefSeq" id="XP_025408773.1"/>
    </source>
</evidence>
<accession>A0A8B8FDE4</accession>
<dbReference type="GeneID" id="112682399"/>
<organism evidence="1 2">
    <name type="scientific">Sipha flava</name>
    <name type="common">yellow sugarcane aphid</name>
    <dbReference type="NCBI Taxonomy" id="143950"/>
    <lineage>
        <taxon>Eukaryota</taxon>
        <taxon>Metazoa</taxon>
        <taxon>Ecdysozoa</taxon>
        <taxon>Arthropoda</taxon>
        <taxon>Hexapoda</taxon>
        <taxon>Insecta</taxon>
        <taxon>Pterygota</taxon>
        <taxon>Neoptera</taxon>
        <taxon>Paraneoptera</taxon>
        <taxon>Hemiptera</taxon>
        <taxon>Sternorrhyncha</taxon>
        <taxon>Aphidomorpha</taxon>
        <taxon>Aphidoidea</taxon>
        <taxon>Aphididae</taxon>
        <taxon>Sipha</taxon>
    </lineage>
</organism>
<reference evidence="2 3" key="1">
    <citation type="submission" date="2025-04" db="UniProtKB">
        <authorList>
            <consortium name="RefSeq"/>
        </authorList>
    </citation>
    <scope>IDENTIFICATION</scope>
    <source>
        <tissue evidence="2 3">Whole body</tissue>
    </source>
</reference>
<proteinExistence type="predicted"/>
<name>A0A8B8FDE4_9HEMI</name>
<dbReference type="RefSeq" id="XP_025408773.1">
    <property type="nucleotide sequence ID" value="XM_025552988.1"/>
</dbReference>
<dbReference type="Proteomes" id="UP000694846">
    <property type="component" value="Unplaced"/>
</dbReference>
<sequence>MESKLTHRDLYFKILDLKSNKNYKVEALYDFVLCKVDYVKEQSENYQSDLKKKLHIFMNEFDKRWQKCNRTKNRFDTIFETWLNKKFIFSEVSKSLPMSHVGRPKVLFSKACDKTKRHKTQTLRTSNSTEELVYAAQLSLKETGNVDAAKLLKEATSTTPTRALNIQRAYTAFQNVKPVQMCSEEDALALIIDAKLTKSQYTLIRLQAKQRNANIYPAYNKILEAKSQCYPKKDQVLITEISAEATLQSLLNHTVQRIFQSIENLSAYEFKNNTVVLLSKWGLDGSSGLAQYKQKFNDVQSASDSNIFLTSFVPIQIIMYSGESKEVLKEFIWKNPRTSSTKYCRPIHIQFQKETTELIQNEVSNISNQIQNLVSSIVNLGNDDFVSVKHELVLTMIDGKVCNAISDNKSAQKCYICGAGPKDMNNLNTIKQRPIDPSTLSFSLSSLHAWIRFFECLIHVAYRLGFKKWQARGDDQEMLKKKKKEIQTKFRQELGLLIDQPRPGGSGTTNDGNTARRFFSNPDVSSSITGVDKNIIVRFKVILEVISSGEKIKGVEFNNYAFETAQLFISKYPWFYLPASVHKILIHGTQIVENAILPIGLLSEEAQEARNKDMKRFRENNTRKISRKHTMEDLFNNLLISSDPLISSRRKISNKKSTTLCDEAKLLVCIVGENKEDFYINEENSEDEFMEYE</sequence>